<evidence type="ECO:0000313" key="3">
    <source>
        <dbReference type="Proteomes" id="UP000265618"/>
    </source>
</evidence>
<keyword evidence="3" id="KW-1185">Reference proteome</keyword>
<evidence type="ECO:0000313" key="2">
    <source>
        <dbReference type="EMBL" id="GIQ92128.1"/>
    </source>
</evidence>
<proteinExistence type="predicted"/>
<accession>A0A9K3GR68</accession>
<feature type="compositionally biased region" description="Basic and acidic residues" evidence="1">
    <location>
        <begin position="9"/>
        <end position="20"/>
    </location>
</feature>
<feature type="non-terminal residue" evidence="2">
    <location>
        <position position="1"/>
    </location>
</feature>
<dbReference type="EMBL" id="BDIP01009029">
    <property type="protein sequence ID" value="GIQ92128.1"/>
    <property type="molecule type" value="Genomic_DNA"/>
</dbReference>
<feature type="region of interest" description="Disordered" evidence="1">
    <location>
        <begin position="1"/>
        <end position="20"/>
    </location>
</feature>
<sequence length="20" mass="2171">RPQSSAATVRERDTDRPGTA</sequence>
<dbReference type="Proteomes" id="UP000265618">
    <property type="component" value="Unassembled WGS sequence"/>
</dbReference>
<comment type="caution">
    <text evidence="2">The sequence shown here is derived from an EMBL/GenBank/DDBJ whole genome shotgun (WGS) entry which is preliminary data.</text>
</comment>
<name>A0A9K3GR68_9EUKA</name>
<evidence type="ECO:0000256" key="1">
    <source>
        <dbReference type="SAM" id="MobiDB-lite"/>
    </source>
</evidence>
<organism evidence="2 3">
    <name type="scientific">Kipferlia bialata</name>
    <dbReference type="NCBI Taxonomy" id="797122"/>
    <lineage>
        <taxon>Eukaryota</taxon>
        <taxon>Metamonada</taxon>
        <taxon>Carpediemonas-like organisms</taxon>
        <taxon>Kipferlia</taxon>
    </lineage>
</organism>
<reference evidence="2 3" key="1">
    <citation type="journal article" date="2018" name="PLoS ONE">
        <title>The draft genome of Kipferlia bialata reveals reductive genome evolution in fornicate parasites.</title>
        <authorList>
            <person name="Tanifuji G."/>
            <person name="Takabayashi S."/>
            <person name="Kume K."/>
            <person name="Takagi M."/>
            <person name="Nakayama T."/>
            <person name="Kamikawa R."/>
            <person name="Inagaki Y."/>
            <person name="Hashimoto T."/>
        </authorList>
    </citation>
    <scope>NUCLEOTIDE SEQUENCE [LARGE SCALE GENOMIC DNA]</scope>
    <source>
        <strain evidence="2">NY0173</strain>
    </source>
</reference>
<protein>
    <submittedName>
        <fullName evidence="2">Uncharacterized protein</fullName>
    </submittedName>
</protein>
<dbReference type="AlphaFoldDB" id="A0A9K3GR68"/>
<gene>
    <name evidence="2" type="ORF">KIPB_015728</name>
</gene>